<dbReference type="KEGG" id="salq:SYNTR_1957"/>
<evidence type="ECO:0000313" key="5">
    <source>
        <dbReference type="Proteomes" id="UP000426444"/>
    </source>
</evidence>
<keyword evidence="1" id="KW-0285">Flavoprotein</keyword>
<evidence type="ECO:0000256" key="1">
    <source>
        <dbReference type="ARBA" id="ARBA00022630"/>
    </source>
</evidence>
<dbReference type="Pfam" id="PF03358">
    <property type="entry name" value="FMN_red"/>
    <property type="match status" value="1"/>
</dbReference>
<dbReference type="Proteomes" id="UP000426444">
    <property type="component" value="Chromosome"/>
</dbReference>
<dbReference type="InterPro" id="IPR029039">
    <property type="entry name" value="Flavoprotein-like_sf"/>
</dbReference>
<keyword evidence="2" id="KW-0288">FMN</keyword>
<dbReference type="AlphaFoldDB" id="A0A6I6DMY5"/>
<dbReference type="PANTHER" id="PTHR43278:SF4">
    <property type="entry name" value="NAD(P)H-DEPENDENT FMN-CONTAINING OXIDOREDUCTASE YWQN-RELATED"/>
    <property type="match status" value="1"/>
</dbReference>
<evidence type="ECO:0000313" key="4">
    <source>
        <dbReference type="EMBL" id="QGU00551.1"/>
    </source>
</evidence>
<protein>
    <submittedName>
        <fullName evidence="4">NADPH-dependent FMN reductase</fullName>
    </submittedName>
</protein>
<organism evidence="4 5">
    <name type="scientific">Candidatus Syntrophocurvum alkaliphilum</name>
    <dbReference type="NCBI Taxonomy" id="2293317"/>
    <lineage>
        <taxon>Bacteria</taxon>
        <taxon>Bacillati</taxon>
        <taxon>Bacillota</taxon>
        <taxon>Clostridia</taxon>
        <taxon>Eubacteriales</taxon>
        <taxon>Syntrophomonadaceae</taxon>
        <taxon>Candidatus Syntrophocurvum</taxon>
    </lineage>
</organism>
<evidence type="ECO:0000259" key="3">
    <source>
        <dbReference type="Pfam" id="PF03358"/>
    </source>
</evidence>
<accession>A0A6I6DMY5</accession>
<reference evidence="5" key="1">
    <citation type="journal article" date="2019" name="Microbiology">
        <title>Complete Genome Sequence of an Uncultured Bacterium of the Candidate Phylum Bipolaricaulota.</title>
        <authorList>
            <person name="Kadnikov V.V."/>
            <person name="Mardanov A.V."/>
            <person name="Beletsky A.V."/>
            <person name="Frank Y.A."/>
            <person name="Karnachuk O.V."/>
            <person name="Ravin N.V."/>
        </authorList>
    </citation>
    <scope>NUCLEOTIDE SEQUENCE [LARGE SCALE GENOMIC DNA]</scope>
</reference>
<feature type="domain" description="NADPH-dependent FMN reductase-like" evidence="3">
    <location>
        <begin position="3"/>
        <end position="150"/>
    </location>
</feature>
<name>A0A6I6DMY5_9FIRM</name>
<dbReference type="RefSeq" id="WP_156204320.1">
    <property type="nucleotide sequence ID" value="NZ_CP046457.1"/>
</dbReference>
<dbReference type="GO" id="GO:0016491">
    <property type="term" value="F:oxidoreductase activity"/>
    <property type="evidence" value="ECO:0007669"/>
    <property type="project" value="InterPro"/>
</dbReference>
<dbReference type="Gene3D" id="3.40.50.360">
    <property type="match status" value="1"/>
</dbReference>
<dbReference type="SUPFAM" id="SSF52218">
    <property type="entry name" value="Flavoproteins"/>
    <property type="match status" value="1"/>
</dbReference>
<sequence length="276" mass="31732">MKKVLGLVTSHRKLGNSELLVKEIMSNIPEECSREIIRLTDLKLESCKACYRCLQPEKNCPIEDDFNYVLSKIKEADALIIGVPVYLLGPHGYYKMLTDRLLGAENYAKYTENKPCVIVIPYGTKGWEGYSKAAVMVMPRILKMKIVDCWQVHATLPGDSLLKSDNLKYAQSLGLGLFNGYEYKSGTRECSYCGSDLLRLLAGNKVECPICGAQGTLKYDNIPDFTDAEYYRFSNKEMEEHFKVWLTEMKKRFLTERDKLKEVQKGYKDKDWWIKP</sequence>
<dbReference type="InterPro" id="IPR051796">
    <property type="entry name" value="ISF_SsuE-like"/>
</dbReference>
<evidence type="ECO:0000256" key="2">
    <source>
        <dbReference type="ARBA" id="ARBA00022643"/>
    </source>
</evidence>
<dbReference type="OrthoDB" id="9805976at2"/>
<gene>
    <name evidence="4" type="ORF">SYNTR_1957</name>
</gene>
<dbReference type="InterPro" id="IPR005025">
    <property type="entry name" value="FMN_Rdtase-like_dom"/>
</dbReference>
<dbReference type="PANTHER" id="PTHR43278">
    <property type="entry name" value="NAD(P)H-DEPENDENT FMN-CONTAINING OXIDOREDUCTASE YWQN-RELATED"/>
    <property type="match status" value="1"/>
</dbReference>
<dbReference type="EMBL" id="CP046457">
    <property type="protein sequence ID" value="QGU00551.1"/>
    <property type="molecule type" value="Genomic_DNA"/>
</dbReference>
<keyword evidence="5" id="KW-1185">Reference proteome</keyword>
<proteinExistence type="predicted"/>